<protein>
    <submittedName>
        <fullName evidence="1">Uncharacterized protein</fullName>
    </submittedName>
</protein>
<dbReference type="Proteomes" id="UP000239203">
    <property type="component" value="Unassembled WGS sequence"/>
</dbReference>
<comment type="caution">
    <text evidence="1">The sequence shown here is derived from an EMBL/GenBank/DDBJ whole genome shotgun (WGS) entry which is preliminary data.</text>
</comment>
<gene>
    <name evidence="1" type="ORF">CLV40_11218</name>
</gene>
<reference evidence="1 2" key="1">
    <citation type="submission" date="2018-02" db="EMBL/GenBank/DDBJ databases">
        <title>Genomic Encyclopedia of Archaeal and Bacterial Type Strains, Phase II (KMG-II): from individual species to whole genera.</title>
        <authorList>
            <person name="Goeker M."/>
        </authorList>
    </citation>
    <scope>NUCLEOTIDE SEQUENCE [LARGE SCALE GENOMIC DNA]</scope>
    <source>
        <strain evidence="1 2">YU 961-1</strain>
    </source>
</reference>
<dbReference type="AlphaFoldDB" id="A0A2S6GKL9"/>
<sequence>MSTRDNNDKTTRPGVSVEDLDRLMQRAARNGGAIERDGVSIRGAHPGHTATVVIDGDFHA</sequence>
<name>A0A2S6GKL9_9PSEU</name>
<evidence type="ECO:0000313" key="2">
    <source>
        <dbReference type="Proteomes" id="UP000239203"/>
    </source>
</evidence>
<dbReference type="EMBL" id="PTIX01000012">
    <property type="protein sequence ID" value="PPK65759.1"/>
    <property type="molecule type" value="Genomic_DNA"/>
</dbReference>
<evidence type="ECO:0000313" key="1">
    <source>
        <dbReference type="EMBL" id="PPK65759.1"/>
    </source>
</evidence>
<accession>A0A2S6GKL9</accession>
<dbReference type="RefSeq" id="WP_104480755.1">
    <property type="nucleotide sequence ID" value="NZ_CP154825.1"/>
</dbReference>
<organism evidence="1 2">
    <name type="scientific">Actinokineospora auranticolor</name>
    <dbReference type="NCBI Taxonomy" id="155976"/>
    <lineage>
        <taxon>Bacteria</taxon>
        <taxon>Bacillati</taxon>
        <taxon>Actinomycetota</taxon>
        <taxon>Actinomycetes</taxon>
        <taxon>Pseudonocardiales</taxon>
        <taxon>Pseudonocardiaceae</taxon>
        <taxon>Actinokineospora</taxon>
    </lineage>
</organism>
<proteinExistence type="predicted"/>
<keyword evidence="2" id="KW-1185">Reference proteome</keyword>